<dbReference type="AlphaFoldDB" id="A0A3B7MKB9"/>
<evidence type="ECO:0000313" key="5">
    <source>
        <dbReference type="Proteomes" id="UP000263900"/>
    </source>
</evidence>
<dbReference type="PANTHER" id="PTHR43976">
    <property type="entry name" value="SHORT CHAIN DEHYDROGENASE"/>
    <property type="match status" value="1"/>
</dbReference>
<gene>
    <name evidence="4" type="ORF">D3H65_07025</name>
</gene>
<name>A0A3B7MKB9_9BACT</name>
<dbReference type="CDD" id="cd05374">
    <property type="entry name" value="17beta-HSD-like_SDR_c"/>
    <property type="match status" value="1"/>
</dbReference>
<dbReference type="Proteomes" id="UP000263900">
    <property type="component" value="Chromosome"/>
</dbReference>
<evidence type="ECO:0000313" key="4">
    <source>
        <dbReference type="EMBL" id="AXY73743.1"/>
    </source>
</evidence>
<protein>
    <submittedName>
        <fullName evidence="4">SDR family oxidoreductase</fullName>
    </submittedName>
</protein>
<dbReference type="PROSITE" id="PS00061">
    <property type="entry name" value="ADH_SHORT"/>
    <property type="match status" value="1"/>
</dbReference>
<dbReference type="RefSeq" id="WP_119049578.1">
    <property type="nucleotide sequence ID" value="NZ_CP032157.1"/>
</dbReference>
<evidence type="ECO:0000256" key="3">
    <source>
        <dbReference type="RuleBase" id="RU000363"/>
    </source>
</evidence>
<dbReference type="PRINTS" id="PR00081">
    <property type="entry name" value="GDHRDH"/>
</dbReference>
<dbReference type="GO" id="GO:0016491">
    <property type="term" value="F:oxidoreductase activity"/>
    <property type="evidence" value="ECO:0007669"/>
    <property type="project" value="UniProtKB-KW"/>
</dbReference>
<evidence type="ECO:0000256" key="2">
    <source>
        <dbReference type="ARBA" id="ARBA00023002"/>
    </source>
</evidence>
<keyword evidence="5" id="KW-1185">Reference proteome</keyword>
<evidence type="ECO:0000256" key="1">
    <source>
        <dbReference type="ARBA" id="ARBA00006484"/>
    </source>
</evidence>
<dbReference type="InterPro" id="IPR051911">
    <property type="entry name" value="SDR_oxidoreductase"/>
</dbReference>
<accession>A0A3B7MKB9</accession>
<dbReference type="EMBL" id="CP032157">
    <property type="protein sequence ID" value="AXY73743.1"/>
    <property type="molecule type" value="Genomic_DNA"/>
</dbReference>
<dbReference type="InterPro" id="IPR002347">
    <property type="entry name" value="SDR_fam"/>
</dbReference>
<reference evidence="4 5" key="1">
    <citation type="submission" date="2018-09" db="EMBL/GenBank/DDBJ databases">
        <title>Genome sequencing of strain 6GH32-13.</title>
        <authorList>
            <person name="Weon H.-Y."/>
            <person name="Heo J."/>
            <person name="Kwon S.-W."/>
        </authorList>
    </citation>
    <scope>NUCLEOTIDE SEQUENCE [LARGE SCALE GENOMIC DNA]</scope>
    <source>
        <strain evidence="4 5">5GH32-13</strain>
    </source>
</reference>
<proteinExistence type="inferred from homology"/>
<sequence>MKTIFITGASAGLGKATAKLFQSKGWHVIATMRAPEKETELSQLPNVTLLPLDVTNSLQITKTVQEAISRRHIDVVFNNAGYGLIGPLESYTEEQVRSQFETNFFGVIWVTQAFIPYFKQRQQGLFITTTSLCGLVTYPLCSIYNASKWALEGWSESMSYELAQFGIGIKTIAPGGIKSNYMNVMKIAQNEAYDPLMKRMTEGFTDGTLMEFTEAENIAAVVYQSATDQQNKHTYPAGKDAERIYSKRLEEGPEIYRKRISHYLRLESPYSEPATQMQ</sequence>
<dbReference type="Pfam" id="PF00106">
    <property type="entry name" value="adh_short"/>
    <property type="match status" value="1"/>
</dbReference>
<dbReference type="InterPro" id="IPR036291">
    <property type="entry name" value="NAD(P)-bd_dom_sf"/>
</dbReference>
<dbReference type="OrthoDB" id="1235794at2"/>
<dbReference type="PRINTS" id="PR00080">
    <property type="entry name" value="SDRFAMILY"/>
</dbReference>
<dbReference type="SUPFAM" id="SSF51735">
    <property type="entry name" value="NAD(P)-binding Rossmann-fold domains"/>
    <property type="match status" value="1"/>
</dbReference>
<dbReference type="PANTHER" id="PTHR43976:SF16">
    <property type="entry name" value="SHORT-CHAIN DEHYDROGENASE_REDUCTASE FAMILY PROTEIN"/>
    <property type="match status" value="1"/>
</dbReference>
<comment type="similarity">
    <text evidence="1 3">Belongs to the short-chain dehydrogenases/reductases (SDR) family.</text>
</comment>
<dbReference type="InterPro" id="IPR020904">
    <property type="entry name" value="Sc_DH/Rdtase_CS"/>
</dbReference>
<dbReference type="Gene3D" id="3.40.50.720">
    <property type="entry name" value="NAD(P)-binding Rossmann-like Domain"/>
    <property type="match status" value="1"/>
</dbReference>
<dbReference type="KEGG" id="pseg:D3H65_07025"/>
<organism evidence="4 5">
    <name type="scientific">Paraflavitalea soli</name>
    <dbReference type="NCBI Taxonomy" id="2315862"/>
    <lineage>
        <taxon>Bacteria</taxon>
        <taxon>Pseudomonadati</taxon>
        <taxon>Bacteroidota</taxon>
        <taxon>Chitinophagia</taxon>
        <taxon>Chitinophagales</taxon>
        <taxon>Chitinophagaceae</taxon>
        <taxon>Paraflavitalea</taxon>
    </lineage>
</organism>
<keyword evidence="2" id="KW-0560">Oxidoreductase</keyword>